<proteinExistence type="predicted"/>
<gene>
    <name evidence="2" type="ORF">NCTC10994_02145</name>
</gene>
<dbReference type="InterPro" id="IPR053145">
    <property type="entry name" value="AB_hydrolase_Est10"/>
</dbReference>
<dbReference type="InterPro" id="IPR029058">
    <property type="entry name" value="AB_hydrolase_fold"/>
</dbReference>
<evidence type="ECO:0000259" key="1">
    <source>
        <dbReference type="Pfam" id="PF12146"/>
    </source>
</evidence>
<evidence type="ECO:0000313" key="3">
    <source>
        <dbReference type="Proteomes" id="UP000249091"/>
    </source>
</evidence>
<sequence>MLGFCLMRNLRRWMGVAAVPVLVLAGGITLAGTASALPSTGSVVMDSGHDAAVDFDAGSTTFHGSLRTPDGPAKGAALLLPGSGPTDRNGNQAGARSDVLLRLADSLAAQGIATLRFDKIGAGETGLGSYTAETIGEYGFTDQVDHAAAAADLLAERTGFPTSDILVLGHSEGGLTALALADRGVGRGFGLLQPLPMRYLDLLSAQLAAVTDSGQLSPDEAETVRTDVARAVESLRTTGNVPADVHPLVAQLGLNEANAKFLSEADRLDPPALAARLTPGTPVMLTCSDKDLNISCAQVDPLRRALEHTDLRFEHFTTANHSLEELGPLPPSAADVVALLPVSAEFAAAIDDWSAQQAG</sequence>
<dbReference type="Gene3D" id="3.40.50.1820">
    <property type="entry name" value="alpha/beta hydrolase"/>
    <property type="match status" value="1"/>
</dbReference>
<dbReference type="SUPFAM" id="SSF53474">
    <property type="entry name" value="alpha/beta-Hydrolases"/>
    <property type="match status" value="1"/>
</dbReference>
<dbReference type="Pfam" id="PF12146">
    <property type="entry name" value="Hydrolase_4"/>
    <property type="match status" value="1"/>
</dbReference>
<dbReference type="PANTHER" id="PTHR43265">
    <property type="entry name" value="ESTERASE ESTD"/>
    <property type="match status" value="1"/>
</dbReference>
<keyword evidence="2" id="KW-0378">Hydrolase</keyword>
<dbReference type="GO" id="GO:0052689">
    <property type="term" value="F:carboxylic ester hydrolase activity"/>
    <property type="evidence" value="ECO:0007669"/>
    <property type="project" value="TreeGrafter"/>
</dbReference>
<evidence type="ECO:0000313" key="2">
    <source>
        <dbReference type="EMBL" id="SQI32408.1"/>
    </source>
</evidence>
<dbReference type="STRING" id="1219011.GCA_001895045_03238"/>
<protein>
    <submittedName>
        <fullName evidence="2">Alpha/beta hydrolase</fullName>
    </submittedName>
</protein>
<dbReference type="KEGG" id="rcr:NCTC10994_02145"/>
<reference evidence="2 3" key="1">
    <citation type="submission" date="2018-06" db="EMBL/GenBank/DDBJ databases">
        <authorList>
            <consortium name="Pathogen Informatics"/>
            <person name="Doyle S."/>
        </authorList>
    </citation>
    <scope>NUCLEOTIDE SEQUENCE [LARGE SCALE GENOMIC DNA]</scope>
    <source>
        <strain evidence="2 3">NCTC10994</strain>
    </source>
</reference>
<accession>A0A2X4UAN4</accession>
<feature type="domain" description="Serine aminopeptidase S33" evidence="1">
    <location>
        <begin position="97"/>
        <end position="192"/>
    </location>
</feature>
<dbReference type="EMBL" id="LS483468">
    <property type="protein sequence ID" value="SQI32408.1"/>
    <property type="molecule type" value="Genomic_DNA"/>
</dbReference>
<dbReference type="InterPro" id="IPR022742">
    <property type="entry name" value="Hydrolase_4"/>
</dbReference>
<organism evidence="2 3">
    <name type="scientific">Rhodococcus coprophilus</name>
    <dbReference type="NCBI Taxonomy" id="38310"/>
    <lineage>
        <taxon>Bacteria</taxon>
        <taxon>Bacillati</taxon>
        <taxon>Actinomycetota</taxon>
        <taxon>Actinomycetes</taxon>
        <taxon>Mycobacteriales</taxon>
        <taxon>Nocardiaceae</taxon>
        <taxon>Rhodococcus</taxon>
    </lineage>
</organism>
<dbReference type="Proteomes" id="UP000249091">
    <property type="component" value="Chromosome 1"/>
</dbReference>
<keyword evidence="3" id="KW-1185">Reference proteome</keyword>
<dbReference type="PANTHER" id="PTHR43265:SF1">
    <property type="entry name" value="ESTERASE ESTD"/>
    <property type="match status" value="1"/>
</dbReference>
<dbReference type="AlphaFoldDB" id="A0A2X4UAN4"/>
<name>A0A2X4UAN4_9NOCA</name>